<sequence>MSWNIQFLIPVAAAWKKSHPFVQQCQSTMKSGRPKEPWPGERLLRALHQNRVRVGRLEPSLDEMSNKPEELLFSELLGSSGTRTLLHEKDLLMLLLPSRCHGVPSSFYEHDPPRCAPNSNLSALLGGAVAQDKNLGSQIADLYDPTTELLAKVY</sequence>
<organism evidence="1 2">
    <name type="scientific">Armillaria ostoyae</name>
    <name type="common">Armillaria root rot fungus</name>
    <dbReference type="NCBI Taxonomy" id="47428"/>
    <lineage>
        <taxon>Eukaryota</taxon>
        <taxon>Fungi</taxon>
        <taxon>Dikarya</taxon>
        <taxon>Basidiomycota</taxon>
        <taxon>Agaricomycotina</taxon>
        <taxon>Agaricomycetes</taxon>
        <taxon>Agaricomycetidae</taxon>
        <taxon>Agaricales</taxon>
        <taxon>Marasmiineae</taxon>
        <taxon>Physalacriaceae</taxon>
        <taxon>Armillaria</taxon>
    </lineage>
</organism>
<dbReference type="Proteomes" id="UP000219338">
    <property type="component" value="Unassembled WGS sequence"/>
</dbReference>
<proteinExistence type="predicted"/>
<name>A0A284RKQ7_ARMOS</name>
<protein>
    <submittedName>
        <fullName evidence="1">Uncharacterized protein</fullName>
    </submittedName>
</protein>
<accession>A0A284RKQ7</accession>
<gene>
    <name evidence="1" type="ORF">ARMOST_12708</name>
</gene>
<keyword evidence="2" id="KW-1185">Reference proteome</keyword>
<dbReference type="AlphaFoldDB" id="A0A284RKQ7"/>
<evidence type="ECO:0000313" key="2">
    <source>
        <dbReference type="Proteomes" id="UP000219338"/>
    </source>
</evidence>
<dbReference type="EMBL" id="FUEG01000010">
    <property type="protein sequence ID" value="SJL09331.1"/>
    <property type="molecule type" value="Genomic_DNA"/>
</dbReference>
<evidence type="ECO:0000313" key="1">
    <source>
        <dbReference type="EMBL" id="SJL09331.1"/>
    </source>
</evidence>
<reference evidence="2" key="1">
    <citation type="journal article" date="2017" name="Nat. Ecol. Evol.">
        <title>Genome expansion and lineage-specific genetic innovations in the forest pathogenic fungi Armillaria.</title>
        <authorList>
            <person name="Sipos G."/>
            <person name="Prasanna A.N."/>
            <person name="Walter M.C."/>
            <person name="O'Connor E."/>
            <person name="Balint B."/>
            <person name="Krizsan K."/>
            <person name="Kiss B."/>
            <person name="Hess J."/>
            <person name="Varga T."/>
            <person name="Slot J."/>
            <person name="Riley R."/>
            <person name="Boka B."/>
            <person name="Rigling D."/>
            <person name="Barry K."/>
            <person name="Lee J."/>
            <person name="Mihaltcheva S."/>
            <person name="LaButti K."/>
            <person name="Lipzen A."/>
            <person name="Waldron R."/>
            <person name="Moloney N.M."/>
            <person name="Sperisen C."/>
            <person name="Kredics L."/>
            <person name="Vagvoelgyi C."/>
            <person name="Patrignani A."/>
            <person name="Fitzpatrick D."/>
            <person name="Nagy I."/>
            <person name="Doyle S."/>
            <person name="Anderson J.B."/>
            <person name="Grigoriev I.V."/>
            <person name="Gueldener U."/>
            <person name="Muensterkoetter M."/>
            <person name="Nagy L.G."/>
        </authorList>
    </citation>
    <scope>NUCLEOTIDE SEQUENCE [LARGE SCALE GENOMIC DNA]</scope>
    <source>
        <strain evidence="2">C18/9</strain>
    </source>
</reference>